<gene>
    <name evidence="2" type="ORF">L210DRAFT_3122360</name>
</gene>
<reference evidence="2" key="2">
    <citation type="journal article" date="2020" name="Nat. Commun.">
        <title>Large-scale genome sequencing of mycorrhizal fungi provides insights into the early evolution of symbiotic traits.</title>
        <authorList>
            <person name="Miyauchi S."/>
            <person name="Kiss E."/>
            <person name="Kuo A."/>
            <person name="Drula E."/>
            <person name="Kohler A."/>
            <person name="Sanchez-Garcia M."/>
            <person name="Morin E."/>
            <person name="Andreopoulos B."/>
            <person name="Barry K.W."/>
            <person name="Bonito G."/>
            <person name="Buee M."/>
            <person name="Carver A."/>
            <person name="Chen C."/>
            <person name="Cichocki N."/>
            <person name="Clum A."/>
            <person name="Culley D."/>
            <person name="Crous P.W."/>
            <person name="Fauchery L."/>
            <person name="Girlanda M."/>
            <person name="Hayes R.D."/>
            <person name="Keri Z."/>
            <person name="LaButti K."/>
            <person name="Lipzen A."/>
            <person name="Lombard V."/>
            <person name="Magnuson J."/>
            <person name="Maillard F."/>
            <person name="Murat C."/>
            <person name="Nolan M."/>
            <person name="Ohm R.A."/>
            <person name="Pangilinan J."/>
            <person name="Pereira M.F."/>
            <person name="Perotto S."/>
            <person name="Peter M."/>
            <person name="Pfister S."/>
            <person name="Riley R."/>
            <person name="Sitrit Y."/>
            <person name="Stielow J.B."/>
            <person name="Szollosi G."/>
            <person name="Zifcakova L."/>
            <person name="Stursova M."/>
            <person name="Spatafora J.W."/>
            <person name="Tedersoo L."/>
            <person name="Vaario L.M."/>
            <person name="Yamada A."/>
            <person name="Yan M."/>
            <person name="Wang P."/>
            <person name="Xu J."/>
            <person name="Bruns T."/>
            <person name="Baldrian P."/>
            <person name="Vilgalys R."/>
            <person name="Dunand C."/>
            <person name="Henrissat B."/>
            <person name="Grigoriev I.V."/>
            <person name="Hibbett D."/>
            <person name="Nagy L.G."/>
            <person name="Martin F.M."/>
        </authorList>
    </citation>
    <scope>NUCLEOTIDE SEQUENCE</scope>
    <source>
        <strain evidence="2">BED1</strain>
    </source>
</reference>
<evidence type="ECO:0000256" key="1">
    <source>
        <dbReference type="SAM" id="SignalP"/>
    </source>
</evidence>
<accession>A0AAD4BH37</accession>
<comment type="caution">
    <text evidence="2">The sequence shown here is derived from an EMBL/GenBank/DDBJ whole genome shotgun (WGS) entry which is preliminary data.</text>
</comment>
<name>A0AAD4BH37_BOLED</name>
<dbReference type="AlphaFoldDB" id="A0AAD4BH37"/>
<feature type="chain" id="PRO_5042075216" description="Secreted protein" evidence="1">
    <location>
        <begin position="17"/>
        <end position="103"/>
    </location>
</feature>
<sequence length="103" mass="11452">MITDLTLVVLIGHVTARVGRRTTQRSSRRSPTARQVHYTPPVEANCLIAPSHSRSVLGHWGAFNGPSRPHRLRLGRKGMASPCSADLSIRYGLNLLRRENNVM</sequence>
<dbReference type="Proteomes" id="UP001194468">
    <property type="component" value="Unassembled WGS sequence"/>
</dbReference>
<proteinExistence type="predicted"/>
<evidence type="ECO:0000313" key="2">
    <source>
        <dbReference type="EMBL" id="KAF8428483.1"/>
    </source>
</evidence>
<keyword evidence="3" id="KW-1185">Reference proteome</keyword>
<dbReference type="EMBL" id="WHUW01000073">
    <property type="protein sequence ID" value="KAF8428483.1"/>
    <property type="molecule type" value="Genomic_DNA"/>
</dbReference>
<feature type="signal peptide" evidence="1">
    <location>
        <begin position="1"/>
        <end position="16"/>
    </location>
</feature>
<reference evidence="2" key="1">
    <citation type="submission" date="2019-10" db="EMBL/GenBank/DDBJ databases">
        <authorList>
            <consortium name="DOE Joint Genome Institute"/>
            <person name="Kuo A."/>
            <person name="Miyauchi S."/>
            <person name="Kiss E."/>
            <person name="Drula E."/>
            <person name="Kohler A."/>
            <person name="Sanchez-Garcia M."/>
            <person name="Andreopoulos B."/>
            <person name="Barry K.W."/>
            <person name="Bonito G."/>
            <person name="Buee M."/>
            <person name="Carver A."/>
            <person name="Chen C."/>
            <person name="Cichocki N."/>
            <person name="Clum A."/>
            <person name="Culley D."/>
            <person name="Crous P.W."/>
            <person name="Fauchery L."/>
            <person name="Girlanda M."/>
            <person name="Hayes R."/>
            <person name="Keri Z."/>
            <person name="LaButti K."/>
            <person name="Lipzen A."/>
            <person name="Lombard V."/>
            <person name="Magnuson J."/>
            <person name="Maillard F."/>
            <person name="Morin E."/>
            <person name="Murat C."/>
            <person name="Nolan M."/>
            <person name="Ohm R."/>
            <person name="Pangilinan J."/>
            <person name="Pereira M."/>
            <person name="Perotto S."/>
            <person name="Peter M."/>
            <person name="Riley R."/>
            <person name="Sitrit Y."/>
            <person name="Stielow B."/>
            <person name="Szollosi G."/>
            <person name="Zifcakova L."/>
            <person name="Stursova M."/>
            <person name="Spatafora J.W."/>
            <person name="Tedersoo L."/>
            <person name="Vaario L.-M."/>
            <person name="Yamada A."/>
            <person name="Yan M."/>
            <person name="Wang P."/>
            <person name="Xu J."/>
            <person name="Bruns T."/>
            <person name="Baldrian P."/>
            <person name="Vilgalys R."/>
            <person name="Henrissat B."/>
            <person name="Grigoriev I.V."/>
            <person name="Hibbett D."/>
            <person name="Nagy L.G."/>
            <person name="Martin F.M."/>
        </authorList>
    </citation>
    <scope>NUCLEOTIDE SEQUENCE</scope>
    <source>
        <strain evidence="2">BED1</strain>
    </source>
</reference>
<organism evidence="2 3">
    <name type="scientific">Boletus edulis BED1</name>
    <dbReference type="NCBI Taxonomy" id="1328754"/>
    <lineage>
        <taxon>Eukaryota</taxon>
        <taxon>Fungi</taxon>
        <taxon>Dikarya</taxon>
        <taxon>Basidiomycota</taxon>
        <taxon>Agaricomycotina</taxon>
        <taxon>Agaricomycetes</taxon>
        <taxon>Agaricomycetidae</taxon>
        <taxon>Boletales</taxon>
        <taxon>Boletineae</taxon>
        <taxon>Boletaceae</taxon>
        <taxon>Boletoideae</taxon>
        <taxon>Boletus</taxon>
    </lineage>
</organism>
<protein>
    <recommendedName>
        <fullName evidence="4">Secreted protein</fullName>
    </recommendedName>
</protein>
<evidence type="ECO:0008006" key="4">
    <source>
        <dbReference type="Google" id="ProtNLM"/>
    </source>
</evidence>
<evidence type="ECO:0000313" key="3">
    <source>
        <dbReference type="Proteomes" id="UP001194468"/>
    </source>
</evidence>
<keyword evidence="1" id="KW-0732">Signal</keyword>